<dbReference type="GO" id="GO:0008270">
    <property type="term" value="F:zinc ion binding"/>
    <property type="evidence" value="ECO:0007669"/>
    <property type="project" value="UniProtKB-KW"/>
</dbReference>
<sequence>MYTDGLFESVFIVEVMKKVSASVKSSKINFGKPTGGVAMVAAAVDHPFRHFEANSINSTVAMVPFTAGMFSTTIGGYVKYLSNFSDNWWNHLRELYDFEPTIPLHPLTLQIHWDLDGAAFTYLLVQSKPTPCKEQHRLAGSRPVYGFPRWQAQQAKINNQQTGPRVSEAPAQRKKGPSKPLKRKHAIIESDAEEDNADTTEVSVKHPKKKKKVKDTPRPASVQVINVDDNNDSDSEDNVKTSKVEPKKAETPKEILERHLKGWKSPIYGFYEKPFYEECGPLKQPTHTFRCTACKLDVRRYQDTADANSLSNLRKHVIHCCGGQAVKAIIDSGETPDKVQAKVGDKKGVNLDIKGLFDNQRKADHEHSSMIKALTKDIVLNVSAGSPRITRCPHYWLPHPMVVLRDTKTAFAQTRKRILKMLCEYQGDIHFTTDAWTSGNHKSFVAITAHIILKGQQTTILLDFLELAKSHTGITLTQEFAKVLKAFGIGNKILCITGDNATNNDAMIDPLPLLKTYPRQKHHLFDSSKEEDQDNIIWKLAEGQDISDELELDEVEVRTLRQELAKFEKDKKSQRKSNETEDDIEEEEVLDAKSLLDNVEAVDLKTEIVPI</sequence>
<keyword evidence="4" id="KW-0862">Zinc</keyword>
<evidence type="ECO:0000256" key="3">
    <source>
        <dbReference type="ARBA" id="ARBA00022771"/>
    </source>
</evidence>
<evidence type="ECO:0000256" key="6">
    <source>
        <dbReference type="SAM" id="MobiDB-lite"/>
    </source>
</evidence>
<comment type="subcellular location">
    <subcellularLocation>
        <location evidence="1">Nucleus</location>
    </subcellularLocation>
</comment>
<evidence type="ECO:0000256" key="5">
    <source>
        <dbReference type="ARBA" id="ARBA00023242"/>
    </source>
</evidence>
<dbReference type="EMBL" id="JAYKXP010000299">
    <property type="protein sequence ID" value="KAK7015919.1"/>
    <property type="molecule type" value="Genomic_DNA"/>
</dbReference>
<dbReference type="PANTHER" id="PTHR46481">
    <property type="entry name" value="ZINC FINGER BED DOMAIN-CONTAINING PROTEIN 4"/>
    <property type="match status" value="1"/>
</dbReference>
<gene>
    <name evidence="7" type="ORF">VNI00_018991</name>
</gene>
<feature type="compositionally biased region" description="Basic residues" evidence="6">
    <location>
        <begin position="172"/>
        <end position="185"/>
    </location>
</feature>
<evidence type="ECO:0000313" key="8">
    <source>
        <dbReference type="Proteomes" id="UP001383192"/>
    </source>
</evidence>
<dbReference type="InterPro" id="IPR012337">
    <property type="entry name" value="RNaseH-like_sf"/>
</dbReference>
<organism evidence="7 8">
    <name type="scientific">Paramarasmius palmivorus</name>
    <dbReference type="NCBI Taxonomy" id="297713"/>
    <lineage>
        <taxon>Eukaryota</taxon>
        <taxon>Fungi</taxon>
        <taxon>Dikarya</taxon>
        <taxon>Basidiomycota</taxon>
        <taxon>Agaricomycotina</taxon>
        <taxon>Agaricomycetes</taxon>
        <taxon>Agaricomycetidae</taxon>
        <taxon>Agaricales</taxon>
        <taxon>Marasmiineae</taxon>
        <taxon>Marasmiaceae</taxon>
        <taxon>Paramarasmius</taxon>
    </lineage>
</organism>
<dbReference type="PANTHER" id="PTHR46481:SF10">
    <property type="entry name" value="ZINC FINGER BED DOMAIN-CONTAINING PROTEIN 39"/>
    <property type="match status" value="1"/>
</dbReference>
<dbReference type="AlphaFoldDB" id="A0AAW0ASE4"/>
<feature type="region of interest" description="Disordered" evidence="6">
    <location>
        <begin position="156"/>
        <end position="251"/>
    </location>
</feature>
<comment type="caution">
    <text evidence="7">The sequence shown here is derived from an EMBL/GenBank/DDBJ whole genome shotgun (WGS) entry which is preliminary data.</text>
</comment>
<feature type="compositionally biased region" description="Basic and acidic residues" evidence="6">
    <location>
        <begin position="237"/>
        <end position="251"/>
    </location>
</feature>
<feature type="compositionally biased region" description="Basic and acidic residues" evidence="6">
    <location>
        <begin position="567"/>
        <end position="579"/>
    </location>
</feature>
<dbReference type="GO" id="GO:0005634">
    <property type="term" value="C:nucleus"/>
    <property type="evidence" value="ECO:0007669"/>
    <property type="project" value="UniProtKB-SubCell"/>
</dbReference>
<evidence type="ECO:0000256" key="4">
    <source>
        <dbReference type="ARBA" id="ARBA00022833"/>
    </source>
</evidence>
<evidence type="ECO:0000256" key="2">
    <source>
        <dbReference type="ARBA" id="ARBA00022723"/>
    </source>
</evidence>
<evidence type="ECO:0000313" key="7">
    <source>
        <dbReference type="EMBL" id="KAK7015919.1"/>
    </source>
</evidence>
<dbReference type="Proteomes" id="UP001383192">
    <property type="component" value="Unassembled WGS sequence"/>
</dbReference>
<dbReference type="InterPro" id="IPR052035">
    <property type="entry name" value="ZnF_BED_domain_contain"/>
</dbReference>
<keyword evidence="2" id="KW-0479">Metal-binding</keyword>
<feature type="region of interest" description="Disordered" evidence="6">
    <location>
        <begin position="567"/>
        <end position="588"/>
    </location>
</feature>
<keyword evidence="8" id="KW-1185">Reference proteome</keyword>
<proteinExistence type="predicted"/>
<evidence type="ECO:0000256" key="1">
    <source>
        <dbReference type="ARBA" id="ARBA00004123"/>
    </source>
</evidence>
<protein>
    <submittedName>
        <fullName evidence="7">Uncharacterized protein</fullName>
    </submittedName>
</protein>
<accession>A0AAW0ASE4</accession>
<reference evidence="7 8" key="1">
    <citation type="submission" date="2024-01" db="EMBL/GenBank/DDBJ databases">
        <title>A draft genome for a cacao thread blight-causing isolate of Paramarasmius palmivorus.</title>
        <authorList>
            <person name="Baruah I.K."/>
            <person name="Bukari Y."/>
            <person name="Amoako-Attah I."/>
            <person name="Meinhardt L.W."/>
            <person name="Bailey B.A."/>
            <person name="Cohen S.P."/>
        </authorList>
    </citation>
    <scope>NUCLEOTIDE SEQUENCE [LARGE SCALE GENOMIC DNA]</scope>
    <source>
        <strain evidence="7 8">GH-12</strain>
    </source>
</reference>
<keyword evidence="3" id="KW-0863">Zinc-finger</keyword>
<dbReference type="SUPFAM" id="SSF53098">
    <property type="entry name" value="Ribonuclease H-like"/>
    <property type="match status" value="1"/>
</dbReference>
<keyword evidence="5" id="KW-0539">Nucleus</keyword>
<name>A0AAW0ASE4_9AGAR</name>